<evidence type="ECO:0000313" key="2">
    <source>
        <dbReference type="Proteomes" id="UP001302745"/>
    </source>
</evidence>
<evidence type="ECO:0000313" key="1">
    <source>
        <dbReference type="EMBL" id="KAK4157979.1"/>
    </source>
</evidence>
<keyword evidence="2" id="KW-1185">Reference proteome</keyword>
<dbReference type="EMBL" id="MU856843">
    <property type="protein sequence ID" value="KAK4157979.1"/>
    <property type="molecule type" value="Genomic_DNA"/>
</dbReference>
<dbReference type="InterPro" id="IPR051678">
    <property type="entry name" value="AGP_Transferase"/>
</dbReference>
<dbReference type="AlphaFoldDB" id="A0AAN6VUM2"/>
<evidence type="ECO:0008006" key="3">
    <source>
        <dbReference type="Google" id="ProtNLM"/>
    </source>
</evidence>
<protein>
    <recommendedName>
        <fullName evidence="3">Aminoglycoside phosphotransferase domain-containing protein</fullName>
    </recommendedName>
</protein>
<dbReference type="SUPFAM" id="SSF56112">
    <property type="entry name" value="Protein kinase-like (PK-like)"/>
    <property type="match status" value="1"/>
</dbReference>
<proteinExistence type="predicted"/>
<gene>
    <name evidence="1" type="ORF">C8A00DRAFT_29050</name>
</gene>
<sequence>MEEILQILTAKASSLRNGIPSKPVDSQAINGTFNSVYFVRFADGVEWAARVSINAISRGRPLPADDIDRFASEISSLRWLKHNTSVKIPELYAWNIPEVRTPERSDSCWPPAQGLAADHVPWMLMEKLPGIPLSYKKFWLK</sequence>
<dbReference type="PANTHER" id="PTHR21310">
    <property type="entry name" value="AMINOGLYCOSIDE PHOSPHOTRANSFERASE-RELATED-RELATED"/>
    <property type="match status" value="1"/>
</dbReference>
<dbReference type="InterPro" id="IPR011009">
    <property type="entry name" value="Kinase-like_dom_sf"/>
</dbReference>
<comment type="caution">
    <text evidence="1">The sequence shown here is derived from an EMBL/GenBank/DDBJ whole genome shotgun (WGS) entry which is preliminary data.</text>
</comment>
<dbReference type="Proteomes" id="UP001302745">
    <property type="component" value="Unassembled WGS sequence"/>
</dbReference>
<reference evidence="1" key="1">
    <citation type="journal article" date="2023" name="Mol. Phylogenet. Evol.">
        <title>Genome-scale phylogeny and comparative genomics of the fungal order Sordariales.</title>
        <authorList>
            <person name="Hensen N."/>
            <person name="Bonometti L."/>
            <person name="Westerberg I."/>
            <person name="Brannstrom I.O."/>
            <person name="Guillou S."/>
            <person name="Cros-Aarteil S."/>
            <person name="Calhoun S."/>
            <person name="Haridas S."/>
            <person name="Kuo A."/>
            <person name="Mondo S."/>
            <person name="Pangilinan J."/>
            <person name="Riley R."/>
            <person name="LaButti K."/>
            <person name="Andreopoulos B."/>
            <person name="Lipzen A."/>
            <person name="Chen C."/>
            <person name="Yan M."/>
            <person name="Daum C."/>
            <person name="Ng V."/>
            <person name="Clum A."/>
            <person name="Steindorff A."/>
            <person name="Ohm R.A."/>
            <person name="Martin F."/>
            <person name="Silar P."/>
            <person name="Natvig D.O."/>
            <person name="Lalanne C."/>
            <person name="Gautier V."/>
            <person name="Ament-Velasquez S.L."/>
            <person name="Kruys A."/>
            <person name="Hutchinson M.I."/>
            <person name="Powell A.J."/>
            <person name="Barry K."/>
            <person name="Miller A.N."/>
            <person name="Grigoriev I.V."/>
            <person name="Debuchy R."/>
            <person name="Gladieux P."/>
            <person name="Hiltunen Thoren M."/>
            <person name="Johannesson H."/>
        </authorList>
    </citation>
    <scope>NUCLEOTIDE SEQUENCE</scope>
    <source>
        <strain evidence="1">CBS 538.74</strain>
    </source>
</reference>
<name>A0AAN6VUM2_9PEZI</name>
<reference evidence="1" key="2">
    <citation type="submission" date="2023-05" db="EMBL/GenBank/DDBJ databases">
        <authorList>
            <consortium name="Lawrence Berkeley National Laboratory"/>
            <person name="Steindorff A."/>
            <person name="Hensen N."/>
            <person name="Bonometti L."/>
            <person name="Westerberg I."/>
            <person name="Brannstrom I.O."/>
            <person name="Guillou S."/>
            <person name="Cros-Aarteil S."/>
            <person name="Calhoun S."/>
            <person name="Haridas S."/>
            <person name="Kuo A."/>
            <person name="Mondo S."/>
            <person name="Pangilinan J."/>
            <person name="Riley R."/>
            <person name="Labutti K."/>
            <person name="Andreopoulos B."/>
            <person name="Lipzen A."/>
            <person name="Chen C."/>
            <person name="Yanf M."/>
            <person name="Daum C."/>
            <person name="Ng V."/>
            <person name="Clum A."/>
            <person name="Ohm R."/>
            <person name="Martin F."/>
            <person name="Silar P."/>
            <person name="Natvig D."/>
            <person name="Lalanne C."/>
            <person name="Gautier V."/>
            <person name="Ament-Velasquez S.L."/>
            <person name="Kruys A."/>
            <person name="Hutchinson M.I."/>
            <person name="Powell A.J."/>
            <person name="Barry K."/>
            <person name="Miller A.N."/>
            <person name="Grigoriev I.V."/>
            <person name="Debuchy R."/>
            <person name="Gladieux P."/>
            <person name="Thoren M.H."/>
            <person name="Johannesson H."/>
        </authorList>
    </citation>
    <scope>NUCLEOTIDE SEQUENCE</scope>
    <source>
        <strain evidence="1">CBS 538.74</strain>
    </source>
</reference>
<organism evidence="1 2">
    <name type="scientific">Chaetomidium leptoderma</name>
    <dbReference type="NCBI Taxonomy" id="669021"/>
    <lineage>
        <taxon>Eukaryota</taxon>
        <taxon>Fungi</taxon>
        <taxon>Dikarya</taxon>
        <taxon>Ascomycota</taxon>
        <taxon>Pezizomycotina</taxon>
        <taxon>Sordariomycetes</taxon>
        <taxon>Sordariomycetidae</taxon>
        <taxon>Sordariales</taxon>
        <taxon>Chaetomiaceae</taxon>
        <taxon>Chaetomidium</taxon>
    </lineage>
</organism>
<dbReference type="PANTHER" id="PTHR21310:SF15">
    <property type="entry name" value="AMINOGLYCOSIDE PHOSPHOTRANSFERASE DOMAIN-CONTAINING PROTEIN"/>
    <property type="match status" value="1"/>
</dbReference>
<accession>A0AAN6VUM2</accession>